<dbReference type="AlphaFoldDB" id="A0A1I4QVN7"/>
<evidence type="ECO:0000256" key="9">
    <source>
        <dbReference type="SAM" id="Phobius"/>
    </source>
</evidence>
<name>A0A1I4QVN7_9FLAO</name>
<keyword evidence="7 8" id="KW-0472">Membrane</keyword>
<dbReference type="InterPro" id="IPR026033">
    <property type="entry name" value="Azg-like_bact_archaea"/>
</dbReference>
<dbReference type="eggNOG" id="COG2252">
    <property type="taxonomic scope" value="Bacteria"/>
</dbReference>
<feature type="transmembrane region" description="Helical" evidence="9">
    <location>
        <begin position="51"/>
        <end position="71"/>
    </location>
</feature>
<dbReference type="PANTHER" id="PTHR43337">
    <property type="entry name" value="XANTHINE/URACIL PERMEASE C887.17-RELATED"/>
    <property type="match status" value="1"/>
</dbReference>
<evidence type="ECO:0000256" key="3">
    <source>
        <dbReference type="ARBA" id="ARBA00022448"/>
    </source>
</evidence>
<evidence type="ECO:0000313" key="10">
    <source>
        <dbReference type="EMBL" id="SFM44118.1"/>
    </source>
</evidence>
<dbReference type="PIRSF" id="PIRSF005353">
    <property type="entry name" value="PbuG"/>
    <property type="match status" value="1"/>
</dbReference>
<dbReference type="EMBL" id="FOUT01000001">
    <property type="protein sequence ID" value="SFM44118.1"/>
    <property type="molecule type" value="Genomic_DNA"/>
</dbReference>
<dbReference type="PANTHER" id="PTHR43337:SF1">
    <property type="entry name" value="XANTHINE_URACIL PERMEASE C887.17-RELATED"/>
    <property type="match status" value="1"/>
</dbReference>
<evidence type="ECO:0000256" key="5">
    <source>
        <dbReference type="ARBA" id="ARBA00022692"/>
    </source>
</evidence>
<dbReference type="GO" id="GO:0005345">
    <property type="term" value="F:purine nucleobase transmembrane transporter activity"/>
    <property type="evidence" value="ECO:0007669"/>
    <property type="project" value="TreeGrafter"/>
</dbReference>
<keyword evidence="3 8" id="KW-0813">Transport</keyword>
<sequence length="436" mass="46081">MNKIAAFFKLKERNTTFKQECIGGMVTFLAMAYIVFVNPNILAMTGMPKEALISVTCIAAIFGTLLVGLWANVPFAMAPGMGLNAMFAFTLVLGKGMSWQDALGVVFLSGVFFTIISLFGVRHKIVDAIPKDLQLAIGCGVGLFIAFIGLKQIGLVVAHPQTLVGLGKFSPAVVIGLATLLLTVVLEMYRIKGSILIGIIFGSILGFAFDPAIGALPSTIVAMPPSILPLFGQLNIVAVLHLSFASAIFSFLFVSLFDSIGTAIACSYEANLVTKKGKMPHLKKVLEADGIAAMASGILGTSNTVTFLESAAGIANGAKTGLSAVVVALFFGLALFFSPIITLVPVYATAPALILVGIFMSKHLSKINFSELHIAVPAFLTVILMPLTYSISNGIAYGFSSYILLALLSRKTKEVSPFMWGVGVFSILSLCIEQMG</sequence>
<comment type="subcellular location">
    <subcellularLocation>
        <location evidence="1 8">Cell membrane</location>
        <topology evidence="1 8">Multi-pass membrane protein</topology>
    </subcellularLocation>
</comment>
<dbReference type="Proteomes" id="UP000182961">
    <property type="component" value="Unassembled WGS sequence"/>
</dbReference>
<protein>
    <submittedName>
        <fullName evidence="10">Putative MFS transporter, AGZA family, xanthine/uracil permease</fullName>
    </submittedName>
</protein>
<keyword evidence="5 8" id="KW-0812">Transmembrane</keyword>
<feature type="transmembrane region" description="Helical" evidence="9">
    <location>
        <begin position="133"/>
        <end position="157"/>
    </location>
</feature>
<evidence type="ECO:0000256" key="7">
    <source>
        <dbReference type="ARBA" id="ARBA00023136"/>
    </source>
</evidence>
<feature type="transmembrane region" description="Helical" evidence="9">
    <location>
        <begin position="196"/>
        <end position="216"/>
    </location>
</feature>
<feature type="transmembrane region" description="Helical" evidence="9">
    <location>
        <begin position="21"/>
        <end position="39"/>
    </location>
</feature>
<keyword evidence="6 8" id="KW-1133">Transmembrane helix</keyword>
<proteinExistence type="inferred from homology"/>
<dbReference type="Pfam" id="PF00860">
    <property type="entry name" value="Xan_ur_permease"/>
    <property type="match status" value="1"/>
</dbReference>
<feature type="transmembrane region" description="Helical" evidence="9">
    <location>
        <begin position="102"/>
        <end position="121"/>
    </location>
</feature>
<evidence type="ECO:0000256" key="4">
    <source>
        <dbReference type="ARBA" id="ARBA00022475"/>
    </source>
</evidence>
<dbReference type="InterPro" id="IPR006043">
    <property type="entry name" value="NCS2"/>
</dbReference>
<feature type="transmembrane region" description="Helical" evidence="9">
    <location>
        <begin position="236"/>
        <end position="257"/>
    </location>
</feature>
<keyword evidence="4 8" id="KW-1003">Cell membrane</keyword>
<evidence type="ECO:0000313" key="11">
    <source>
        <dbReference type="Proteomes" id="UP000182961"/>
    </source>
</evidence>
<evidence type="ECO:0000256" key="8">
    <source>
        <dbReference type="PIRNR" id="PIRNR005353"/>
    </source>
</evidence>
<gene>
    <name evidence="10" type="ORF">SAMN05444143_10175</name>
</gene>
<keyword evidence="11" id="KW-1185">Reference proteome</keyword>
<dbReference type="RefSeq" id="WP_024980471.1">
    <property type="nucleotide sequence ID" value="NZ_CBCRUM010000035.1"/>
</dbReference>
<feature type="transmembrane region" description="Helical" evidence="9">
    <location>
        <begin position="169"/>
        <end position="189"/>
    </location>
</feature>
<feature type="transmembrane region" description="Helical" evidence="9">
    <location>
        <begin position="320"/>
        <end position="337"/>
    </location>
</feature>
<feature type="transmembrane region" description="Helical" evidence="9">
    <location>
        <begin position="415"/>
        <end position="432"/>
    </location>
</feature>
<organism evidence="10 11">
    <name type="scientific">Flavobacterium succinicans</name>
    <dbReference type="NCBI Taxonomy" id="29536"/>
    <lineage>
        <taxon>Bacteria</taxon>
        <taxon>Pseudomonadati</taxon>
        <taxon>Bacteroidota</taxon>
        <taxon>Flavobacteriia</taxon>
        <taxon>Flavobacteriales</taxon>
        <taxon>Flavobacteriaceae</taxon>
        <taxon>Flavobacterium</taxon>
    </lineage>
</organism>
<accession>A0A1I4QVN7</accession>
<feature type="transmembrane region" description="Helical" evidence="9">
    <location>
        <begin position="372"/>
        <end position="395"/>
    </location>
</feature>
<evidence type="ECO:0000256" key="6">
    <source>
        <dbReference type="ARBA" id="ARBA00022989"/>
    </source>
</evidence>
<evidence type="ECO:0000256" key="1">
    <source>
        <dbReference type="ARBA" id="ARBA00004651"/>
    </source>
</evidence>
<comment type="similarity">
    <text evidence="2 8">Belongs to the nucleobase:cation symporter-2 (NCS2) (TC 2.A.40) family. Azg-like subfamily.</text>
</comment>
<reference evidence="11" key="1">
    <citation type="submission" date="2016-10" db="EMBL/GenBank/DDBJ databases">
        <authorList>
            <person name="Varghese N."/>
            <person name="Submissions S."/>
        </authorList>
    </citation>
    <scope>NUCLEOTIDE SEQUENCE [LARGE SCALE GENOMIC DNA]</scope>
    <source>
        <strain evidence="11">DSM 4002</strain>
    </source>
</reference>
<evidence type="ECO:0000256" key="2">
    <source>
        <dbReference type="ARBA" id="ARBA00005697"/>
    </source>
</evidence>
<dbReference type="GO" id="GO:0005886">
    <property type="term" value="C:plasma membrane"/>
    <property type="evidence" value="ECO:0007669"/>
    <property type="project" value="UniProtKB-SubCell"/>
</dbReference>
<dbReference type="InterPro" id="IPR045018">
    <property type="entry name" value="Azg-like"/>
</dbReference>